<dbReference type="OrthoDB" id="424490at2759"/>
<dbReference type="InterPro" id="IPR053164">
    <property type="entry name" value="IS1016-like_transposase"/>
</dbReference>
<sequence length="247" mass="27350">MARRGGAAAMVIVAPNDIVNDDGMRAERNFPQHDIAHEADLPPDSRHTIIDWCSFCRDVCEQYFIDNPVVIGGLTEDLHSKVVEIDEKFFHRKYHRALWREGHWVFGGVERGSGECFLVECKGNLPLLFLSGGFGLYHSLHLLESLGDSASSTHAEHAIDISAELPTASLALASKAMSCIACSPAVKLQDIKDISDDMDSEPPLRLQDEEAKITSQCQTSSYTCKQKSKLEKHVCTHSAEEPIQCNI</sequence>
<protein>
    <submittedName>
        <fullName evidence="1">Uncharacterized protein</fullName>
    </submittedName>
</protein>
<dbReference type="EMBL" id="VTPC01002876">
    <property type="protein sequence ID" value="KAF2899332.1"/>
    <property type="molecule type" value="Genomic_DNA"/>
</dbReference>
<gene>
    <name evidence="1" type="ORF">ILUMI_06846</name>
</gene>
<evidence type="ECO:0000313" key="1">
    <source>
        <dbReference type="EMBL" id="KAF2899332.1"/>
    </source>
</evidence>
<keyword evidence="2" id="KW-1185">Reference proteome</keyword>
<accession>A0A8K0DAC6</accession>
<dbReference type="AlphaFoldDB" id="A0A8K0DAC6"/>
<comment type="caution">
    <text evidence="1">The sequence shown here is derived from an EMBL/GenBank/DDBJ whole genome shotgun (WGS) entry which is preliminary data.</text>
</comment>
<reference evidence="1" key="1">
    <citation type="submission" date="2019-08" db="EMBL/GenBank/DDBJ databases">
        <title>The genome of the North American firefly Photinus pyralis.</title>
        <authorList>
            <consortium name="Photinus pyralis genome working group"/>
            <person name="Fallon T.R."/>
            <person name="Sander Lower S.E."/>
            <person name="Weng J.-K."/>
        </authorList>
    </citation>
    <scope>NUCLEOTIDE SEQUENCE</scope>
    <source>
        <strain evidence="1">TRF0915ILg1</strain>
        <tissue evidence="1">Whole body</tissue>
    </source>
</reference>
<organism evidence="1 2">
    <name type="scientific">Ignelater luminosus</name>
    <name type="common">Cucubano</name>
    <name type="synonym">Pyrophorus luminosus</name>
    <dbReference type="NCBI Taxonomy" id="2038154"/>
    <lineage>
        <taxon>Eukaryota</taxon>
        <taxon>Metazoa</taxon>
        <taxon>Ecdysozoa</taxon>
        <taxon>Arthropoda</taxon>
        <taxon>Hexapoda</taxon>
        <taxon>Insecta</taxon>
        <taxon>Pterygota</taxon>
        <taxon>Neoptera</taxon>
        <taxon>Endopterygota</taxon>
        <taxon>Coleoptera</taxon>
        <taxon>Polyphaga</taxon>
        <taxon>Elateriformia</taxon>
        <taxon>Elateroidea</taxon>
        <taxon>Elateridae</taxon>
        <taxon>Agrypninae</taxon>
        <taxon>Pyrophorini</taxon>
        <taxon>Ignelater</taxon>
    </lineage>
</organism>
<dbReference type="PANTHER" id="PTHR47163">
    <property type="entry name" value="DDE_TNP_IS1595 DOMAIN-CONTAINING PROTEIN"/>
    <property type="match status" value="1"/>
</dbReference>
<dbReference type="Proteomes" id="UP000801492">
    <property type="component" value="Unassembled WGS sequence"/>
</dbReference>
<evidence type="ECO:0000313" key="2">
    <source>
        <dbReference type="Proteomes" id="UP000801492"/>
    </source>
</evidence>
<name>A0A8K0DAC6_IGNLU</name>
<proteinExistence type="predicted"/>
<feature type="non-terminal residue" evidence="1">
    <location>
        <position position="1"/>
    </location>
</feature>
<dbReference type="PANTHER" id="PTHR47163:SF2">
    <property type="entry name" value="SI:DKEY-17M8.2"/>
    <property type="match status" value="1"/>
</dbReference>